<organism evidence="1 2">
    <name type="scientific">Ramlibacter tataouinensis</name>
    <dbReference type="NCBI Taxonomy" id="94132"/>
    <lineage>
        <taxon>Bacteria</taxon>
        <taxon>Pseudomonadati</taxon>
        <taxon>Pseudomonadota</taxon>
        <taxon>Betaproteobacteria</taxon>
        <taxon>Burkholderiales</taxon>
        <taxon>Comamonadaceae</taxon>
        <taxon>Ramlibacter</taxon>
    </lineage>
</organism>
<name>A0A127JVG8_9BURK</name>
<proteinExistence type="predicted"/>
<evidence type="ECO:0000313" key="2">
    <source>
        <dbReference type="Proteomes" id="UP000070433"/>
    </source>
</evidence>
<accession>A0A127JVG8</accession>
<dbReference type="AlphaFoldDB" id="A0A127JVG8"/>
<reference evidence="1 2" key="1">
    <citation type="journal article" date="2014" name="Int. J. Syst. Evol. Microbiol.">
        <title>Ramlibacter solisilvae sp. nov., isolated from forest soil, and emended description of the genus Ramlibacter.</title>
        <authorList>
            <person name="Lee H.J."/>
            <person name="Lee S.H."/>
            <person name="Lee S.S."/>
            <person name="Lee J.S."/>
            <person name="Kim Y."/>
            <person name="Kim S.C."/>
            <person name="Jeon C.O."/>
        </authorList>
    </citation>
    <scope>NUCLEOTIDE SEQUENCE [LARGE SCALE GENOMIC DNA]</scope>
    <source>
        <strain evidence="1 2">5-10</strain>
    </source>
</reference>
<sequence length="93" mass="11174">MNLIAQDTPPRRFGAVPKHLLRPILGHPKHPDRSIYVEFQVSSYREEQQELRRKFGYLLPQVLNDKRILDRRPDDRFSPVKFAAYYFIFGFRL</sequence>
<dbReference type="Proteomes" id="UP000070433">
    <property type="component" value="Chromosome"/>
</dbReference>
<protein>
    <submittedName>
        <fullName evidence="1">Uncharacterized protein</fullName>
    </submittedName>
</protein>
<keyword evidence="2" id="KW-1185">Reference proteome</keyword>
<evidence type="ECO:0000313" key="1">
    <source>
        <dbReference type="EMBL" id="AMO23914.1"/>
    </source>
</evidence>
<gene>
    <name evidence="1" type="ORF">UC35_14900</name>
</gene>
<dbReference type="EMBL" id="CP010951">
    <property type="protein sequence ID" value="AMO23914.1"/>
    <property type="molecule type" value="Genomic_DNA"/>
</dbReference>